<dbReference type="STRING" id="1081105.A0A162JAY8"/>
<dbReference type="EMBL" id="SBHS01000056">
    <property type="protein sequence ID" value="TWU70973.1"/>
    <property type="molecule type" value="Genomic_DNA"/>
</dbReference>
<name>A0A162JAY8_METRR</name>
<dbReference type="OMA" id="KDCAEMC"/>
<dbReference type="Proteomes" id="UP000317257">
    <property type="component" value="Unassembled WGS sequence"/>
</dbReference>
<sequence length="247" mass="24923">MNTLRMIALGSAVVSASNIGGWDFKNSTGSGDVVYTTEVVTALTTYCPSPTTLHHGNKTYTVTAPTTLTITDCPCTVSKPVKTPAIVYTTETVTAITTYCPAPTTITQGNKTYSVSTPTTLTITDCPCTVVKPVQPTGAPGGDECVKNCQTTYDQCRVKPDANMSSCAAAFAGCLGYNPFVDGSLVTPTACSAGATAVPTQPGSNPIGTQPAGTPTGNPISPPAVTAGAGAIIPAKALLALGAIALL</sequence>
<dbReference type="PANTHER" id="PTHR35523">
    <property type="entry name" value="CELL WALL PROTEIN SED1"/>
    <property type="match status" value="1"/>
</dbReference>
<evidence type="ECO:0000313" key="6">
    <source>
        <dbReference type="Proteomes" id="UP000317257"/>
    </source>
</evidence>
<evidence type="ECO:0000313" key="4">
    <source>
        <dbReference type="EMBL" id="TWU70973.1"/>
    </source>
</evidence>
<dbReference type="InterPro" id="IPR038843">
    <property type="entry name" value="Sed1/Spi1"/>
</dbReference>
<evidence type="ECO:0000313" key="3">
    <source>
        <dbReference type="EMBL" id="OAA41808.1"/>
    </source>
</evidence>
<feature type="chain" id="PRO_5007836387" evidence="2">
    <location>
        <begin position="17"/>
        <end position="247"/>
    </location>
</feature>
<reference evidence="6" key="2">
    <citation type="submission" date="2018-12" db="EMBL/GenBank/DDBJ databases">
        <title>The complete genome of Metarhizium rileyi, a key fungal pathogen of Lepidoptera.</title>
        <authorList>
            <person name="Binneck E."/>
            <person name="Lastra C.C.L."/>
            <person name="Sosa-Gomez D.R."/>
        </authorList>
    </citation>
    <scope>NUCLEOTIDE SEQUENCE [LARGE SCALE GENOMIC DNA]</scope>
    <source>
        <strain evidence="6">Cep018-CH2</strain>
    </source>
</reference>
<keyword evidence="2" id="KW-0732">Signal</keyword>
<dbReference type="GO" id="GO:0009277">
    <property type="term" value="C:fungal-type cell wall"/>
    <property type="evidence" value="ECO:0007669"/>
    <property type="project" value="TreeGrafter"/>
</dbReference>
<evidence type="ECO:0000313" key="5">
    <source>
        <dbReference type="Proteomes" id="UP000243498"/>
    </source>
</evidence>
<dbReference type="GO" id="GO:0031505">
    <property type="term" value="P:fungal-type cell wall organization"/>
    <property type="evidence" value="ECO:0007669"/>
    <property type="project" value="InterPro"/>
</dbReference>
<reference evidence="4" key="3">
    <citation type="journal article" date="2019" name="Microbiol. Resour. Announc.">
        <title>Genome Sequence of Metarhizium rileyi, a Microbial Control Agent for Lepidoptera.</title>
        <authorList>
            <person name="Binneck E."/>
            <person name="Lastra C.C.L."/>
            <person name="Sosa-Gomez D.R."/>
        </authorList>
    </citation>
    <scope>NUCLEOTIDE SEQUENCE</scope>
    <source>
        <strain evidence="4">Cep018-CH2</strain>
    </source>
</reference>
<accession>A0A162JAY8</accession>
<dbReference type="OrthoDB" id="3836772at2759"/>
<dbReference type="EMBL" id="AZHC01000015">
    <property type="protein sequence ID" value="OAA41808.1"/>
    <property type="molecule type" value="Genomic_DNA"/>
</dbReference>
<feature type="compositionally biased region" description="Polar residues" evidence="1">
    <location>
        <begin position="198"/>
        <end position="219"/>
    </location>
</feature>
<feature type="signal peptide" evidence="2">
    <location>
        <begin position="1"/>
        <end position="16"/>
    </location>
</feature>
<dbReference type="GO" id="GO:0005199">
    <property type="term" value="F:structural constituent of cell wall"/>
    <property type="evidence" value="ECO:0007669"/>
    <property type="project" value="InterPro"/>
</dbReference>
<accession>A0A5C6G4Q7</accession>
<dbReference type="Proteomes" id="UP000243498">
    <property type="component" value="Unassembled WGS sequence"/>
</dbReference>
<organism evidence="3 5">
    <name type="scientific">Metarhizium rileyi (strain RCEF 4871)</name>
    <name type="common">Nomuraea rileyi</name>
    <dbReference type="NCBI Taxonomy" id="1649241"/>
    <lineage>
        <taxon>Eukaryota</taxon>
        <taxon>Fungi</taxon>
        <taxon>Dikarya</taxon>
        <taxon>Ascomycota</taxon>
        <taxon>Pezizomycotina</taxon>
        <taxon>Sordariomycetes</taxon>
        <taxon>Hypocreomycetidae</taxon>
        <taxon>Hypocreales</taxon>
        <taxon>Clavicipitaceae</taxon>
        <taxon>Metarhizium</taxon>
    </lineage>
</organism>
<evidence type="ECO:0000256" key="2">
    <source>
        <dbReference type="SAM" id="SignalP"/>
    </source>
</evidence>
<gene>
    <name evidence="4" type="ORF">ED733_001770</name>
    <name evidence="3" type="ORF">NOR_05316</name>
</gene>
<protein>
    <submittedName>
        <fullName evidence="3">Uncharacterized protein</fullName>
    </submittedName>
</protein>
<dbReference type="PANTHER" id="PTHR35523:SF1">
    <property type="entry name" value="CELL WALL PROTEIN SED1"/>
    <property type="match status" value="1"/>
</dbReference>
<proteinExistence type="predicted"/>
<evidence type="ECO:0000256" key="1">
    <source>
        <dbReference type="SAM" id="MobiDB-lite"/>
    </source>
</evidence>
<reference evidence="3 5" key="1">
    <citation type="journal article" date="2016" name="Genome Biol. Evol.">
        <title>Divergent and convergent evolution of fungal pathogenicity.</title>
        <authorList>
            <person name="Shang Y."/>
            <person name="Xiao G."/>
            <person name="Zheng P."/>
            <person name="Cen K."/>
            <person name="Zhan S."/>
            <person name="Wang C."/>
        </authorList>
    </citation>
    <scope>NUCLEOTIDE SEQUENCE [LARGE SCALE GENOMIC DNA]</scope>
    <source>
        <strain evidence="3 5">RCEF 4871</strain>
    </source>
</reference>
<keyword evidence="5" id="KW-1185">Reference proteome</keyword>
<feature type="region of interest" description="Disordered" evidence="1">
    <location>
        <begin position="197"/>
        <end position="221"/>
    </location>
</feature>
<comment type="caution">
    <text evidence="3">The sequence shown here is derived from an EMBL/GenBank/DDBJ whole genome shotgun (WGS) entry which is preliminary data.</text>
</comment>
<dbReference type="AlphaFoldDB" id="A0A162JAY8"/>